<gene>
    <name evidence="1" type="ORF">VAPA_1c44540</name>
</gene>
<dbReference type="Proteomes" id="UP000016223">
    <property type="component" value="Chromosome 1"/>
</dbReference>
<dbReference type="HOGENOM" id="CLU_151254_0_0_4"/>
<evidence type="ECO:0000313" key="2">
    <source>
        <dbReference type="Proteomes" id="UP000016223"/>
    </source>
</evidence>
<reference evidence="1 2" key="1">
    <citation type="submission" date="2012-10" db="EMBL/GenBank/DDBJ databases">
        <title>Genome sequence of Variovorax paradoxus B4.</title>
        <authorList>
            <person name="Schuldes J."/>
            <person name="Brandt U."/>
            <person name="Hiessl S."/>
            <person name="Wuebbeler J.H."/>
            <person name="Thuermer A."/>
            <person name="Steinbuechel A."/>
            <person name="Daniel R."/>
        </authorList>
    </citation>
    <scope>NUCLEOTIDE SEQUENCE [LARGE SCALE GENOMIC DNA]</scope>
    <source>
        <strain evidence="1 2">B4</strain>
    </source>
</reference>
<organism evidence="1 2">
    <name type="scientific">Variovorax paradoxus B4</name>
    <dbReference type="NCBI Taxonomy" id="1246301"/>
    <lineage>
        <taxon>Bacteria</taxon>
        <taxon>Pseudomonadati</taxon>
        <taxon>Pseudomonadota</taxon>
        <taxon>Betaproteobacteria</taxon>
        <taxon>Burkholderiales</taxon>
        <taxon>Comamonadaceae</taxon>
        <taxon>Variovorax</taxon>
    </lineage>
</organism>
<dbReference type="AlphaFoldDB" id="T1XF16"/>
<accession>T1XF16</accession>
<dbReference type="PATRIC" id="fig|1246301.3.peg.4496"/>
<proteinExistence type="predicted"/>
<protein>
    <submittedName>
        <fullName evidence="1">Uncharacterized protein</fullName>
    </submittedName>
</protein>
<dbReference type="KEGG" id="vpd:VAPA_1c44540"/>
<dbReference type="EMBL" id="CP003911">
    <property type="protein sequence ID" value="AGU51527.1"/>
    <property type="molecule type" value="Genomic_DNA"/>
</dbReference>
<dbReference type="RefSeq" id="WP_021008969.1">
    <property type="nucleotide sequence ID" value="NC_022247.1"/>
</dbReference>
<evidence type="ECO:0000313" key="1">
    <source>
        <dbReference type="EMBL" id="AGU51527.1"/>
    </source>
</evidence>
<sequence>MATSKFHTLAGLQIPRGMVWSDEFGWSRVEKSLEYSLTGAALIDAGVRLAGRPITLQGEVDAGWIQRGALSALQALAEANAIGTHALVLADGRTFNVQFAPGLPVEGKPLARPELPVEDYPYIATVRLITV</sequence>
<name>T1XF16_VARPD</name>